<dbReference type="Proteomes" id="UP001259832">
    <property type="component" value="Unassembled WGS sequence"/>
</dbReference>
<gene>
    <name evidence="1" type="ORF">P3T76_009633</name>
</gene>
<dbReference type="EMBL" id="JASMQC010000019">
    <property type="protein sequence ID" value="KAK1937896.1"/>
    <property type="molecule type" value="Genomic_DNA"/>
</dbReference>
<reference evidence="1" key="1">
    <citation type="submission" date="2023-08" db="EMBL/GenBank/DDBJ databases">
        <title>Reference Genome Resource for the Citrus Pathogen Phytophthora citrophthora.</title>
        <authorList>
            <person name="Moller H."/>
            <person name="Coetzee B."/>
            <person name="Rose L.J."/>
            <person name="Van Niekerk J.M."/>
        </authorList>
    </citation>
    <scope>NUCLEOTIDE SEQUENCE</scope>
    <source>
        <strain evidence="1">STE-U-9442</strain>
    </source>
</reference>
<comment type="caution">
    <text evidence="1">The sequence shown here is derived from an EMBL/GenBank/DDBJ whole genome shotgun (WGS) entry which is preliminary data.</text>
</comment>
<sequence length="289" mass="32804">MGKSSKNLIVADIKQKLPGVLRTGCHVSLPLVKEQVIPSHLMEDVLQLGSQEKLVITFQQMCEVNPTYKIKWEALNDFIPLDDIKDEDLDVEFDVTSLSDKKLDLVQKTIGDLFQFFLDLIGKTYGQSRLTTKDQSDFDTFTAFVLRRRKMKVSRWLQDALGDQLTEERAQLEQRYIEPLIIYLSRCQQRCSKCQLGCMLSMTHSSDIEHSCCTDHQCRGKCEYGECQENLELTPPCSRSAGHEEKCECDKGDHTCGQPCALARASNCDKTCVKRPEHDGEHCCSVQVG</sequence>
<protein>
    <submittedName>
        <fullName evidence="1">Uncharacterized protein</fullName>
    </submittedName>
</protein>
<organism evidence="1 2">
    <name type="scientific">Phytophthora citrophthora</name>
    <dbReference type="NCBI Taxonomy" id="4793"/>
    <lineage>
        <taxon>Eukaryota</taxon>
        <taxon>Sar</taxon>
        <taxon>Stramenopiles</taxon>
        <taxon>Oomycota</taxon>
        <taxon>Peronosporomycetes</taxon>
        <taxon>Peronosporales</taxon>
        <taxon>Peronosporaceae</taxon>
        <taxon>Phytophthora</taxon>
    </lineage>
</organism>
<accession>A0AAD9LIV2</accession>
<evidence type="ECO:0000313" key="2">
    <source>
        <dbReference type="Proteomes" id="UP001259832"/>
    </source>
</evidence>
<evidence type="ECO:0000313" key="1">
    <source>
        <dbReference type="EMBL" id="KAK1937896.1"/>
    </source>
</evidence>
<name>A0AAD9LIV2_9STRA</name>
<dbReference type="AlphaFoldDB" id="A0AAD9LIV2"/>
<proteinExistence type="predicted"/>
<keyword evidence="2" id="KW-1185">Reference proteome</keyword>